<protein>
    <submittedName>
        <fullName evidence="1">Uncharacterized protein</fullName>
    </submittedName>
</protein>
<dbReference type="AlphaFoldDB" id="G8ZQD9"/>
<keyword evidence="2" id="KW-1185">Reference proteome</keyword>
<reference evidence="1 2" key="1">
    <citation type="journal article" date="2011" name="Proc. Natl. Acad. Sci. U.S.A.">
        <title>Evolutionary erosion of yeast sex chromosomes by mating-type switching accidents.</title>
        <authorList>
            <person name="Gordon J.L."/>
            <person name="Armisen D."/>
            <person name="Proux-Wera E."/>
            <person name="Oheigeartaigh S.S."/>
            <person name="Byrne K.P."/>
            <person name="Wolfe K.H."/>
        </authorList>
    </citation>
    <scope>NUCLEOTIDE SEQUENCE [LARGE SCALE GENOMIC DNA]</scope>
    <source>
        <strain evidence="2">ATCC 10662 / CBS 1146 / NBRC 0425 / NCYC 2629 / NRRL Y-866</strain>
    </source>
</reference>
<name>G8ZQD9_TORDE</name>
<dbReference type="Proteomes" id="UP000005627">
    <property type="component" value="Chromosome 2"/>
</dbReference>
<evidence type="ECO:0000313" key="1">
    <source>
        <dbReference type="EMBL" id="CCE90833.1"/>
    </source>
</evidence>
<dbReference type="FunCoup" id="G8ZQD9">
    <property type="interactions" value="15"/>
</dbReference>
<dbReference type="GeneID" id="11505228"/>
<gene>
    <name evidence="1" type="primary">TDEL0B07040</name>
    <name evidence="1" type="ORF">TDEL_0B07040</name>
</gene>
<proteinExistence type="predicted"/>
<dbReference type="HOGENOM" id="CLU_2777696_0_0_1"/>
<dbReference type="KEGG" id="tdl:TDEL_0B07040"/>
<dbReference type="OrthoDB" id="4070339at2759"/>
<evidence type="ECO:0000313" key="2">
    <source>
        <dbReference type="Proteomes" id="UP000005627"/>
    </source>
</evidence>
<dbReference type="InParanoid" id="G8ZQD9"/>
<dbReference type="EMBL" id="HE616743">
    <property type="protein sequence ID" value="CCE90833.1"/>
    <property type="molecule type" value="Genomic_DNA"/>
</dbReference>
<accession>G8ZQD9</accession>
<sequence length="69" mass="7968">MSESRGVLNANDLCILEPAQCTVRHRDFMTMQDDDSEDLVVDLNTGSFVPERLRNWQLMTEVIDKLNKL</sequence>
<dbReference type="RefSeq" id="XP_003680044.1">
    <property type="nucleotide sequence ID" value="XM_003679996.1"/>
</dbReference>
<organism evidence="1 2">
    <name type="scientific">Torulaspora delbrueckii</name>
    <name type="common">Yeast</name>
    <name type="synonym">Candida colliculosa</name>
    <dbReference type="NCBI Taxonomy" id="4950"/>
    <lineage>
        <taxon>Eukaryota</taxon>
        <taxon>Fungi</taxon>
        <taxon>Dikarya</taxon>
        <taxon>Ascomycota</taxon>
        <taxon>Saccharomycotina</taxon>
        <taxon>Saccharomycetes</taxon>
        <taxon>Saccharomycetales</taxon>
        <taxon>Saccharomycetaceae</taxon>
        <taxon>Torulaspora</taxon>
    </lineage>
</organism>